<dbReference type="Proteomes" id="UP001281761">
    <property type="component" value="Unassembled WGS sequence"/>
</dbReference>
<comment type="caution">
    <text evidence="1">The sequence shown here is derived from an EMBL/GenBank/DDBJ whole genome shotgun (WGS) entry which is preliminary data.</text>
</comment>
<organism evidence="1 2">
    <name type="scientific">Blattamonas nauphoetae</name>
    <dbReference type="NCBI Taxonomy" id="2049346"/>
    <lineage>
        <taxon>Eukaryota</taxon>
        <taxon>Metamonada</taxon>
        <taxon>Preaxostyla</taxon>
        <taxon>Oxymonadida</taxon>
        <taxon>Blattamonas</taxon>
    </lineage>
</organism>
<keyword evidence="2" id="KW-1185">Reference proteome</keyword>
<proteinExistence type="predicted"/>
<name>A0ABQ9X8H7_9EUKA</name>
<evidence type="ECO:0000313" key="2">
    <source>
        <dbReference type="Proteomes" id="UP001281761"/>
    </source>
</evidence>
<dbReference type="EMBL" id="JARBJD010000167">
    <property type="protein sequence ID" value="KAK2948878.1"/>
    <property type="molecule type" value="Genomic_DNA"/>
</dbReference>
<protein>
    <submittedName>
        <fullName evidence="1">Uncharacterized protein</fullName>
    </submittedName>
</protein>
<sequence length="219" mass="23926">MNTIIRKTDTSSSVSLDVSPFLNWEKSDDKTPHEKGVVFRSLIATLKLQPALDDSLEAKAVKCLKSLDPNDGESADAFLSSLASNSYDSLTVFIQCVLVLVSSTSRAITTAAMVIQRNLILLCSFQHQLALVKTDLIPELVITLNPQSLSFSEAADIHACLLEIIATSLRLATPEALAKLEIEDRDDQQAVHETVLQQVLVPSEKYICNLCVNSCANPR</sequence>
<reference evidence="1 2" key="1">
    <citation type="journal article" date="2022" name="bioRxiv">
        <title>Genomics of Preaxostyla Flagellates Illuminates Evolutionary Transitions and the Path Towards Mitochondrial Loss.</title>
        <authorList>
            <person name="Novak L.V.F."/>
            <person name="Treitli S.C."/>
            <person name="Pyrih J."/>
            <person name="Halakuc P."/>
            <person name="Pipaliya S.V."/>
            <person name="Vacek V."/>
            <person name="Brzon O."/>
            <person name="Soukal P."/>
            <person name="Eme L."/>
            <person name="Dacks J.B."/>
            <person name="Karnkowska A."/>
            <person name="Elias M."/>
            <person name="Hampl V."/>
        </authorList>
    </citation>
    <scope>NUCLEOTIDE SEQUENCE [LARGE SCALE GENOMIC DNA]</scope>
    <source>
        <strain evidence="1">NAU3</strain>
        <tissue evidence="1">Gut</tissue>
    </source>
</reference>
<evidence type="ECO:0000313" key="1">
    <source>
        <dbReference type="EMBL" id="KAK2948878.1"/>
    </source>
</evidence>
<gene>
    <name evidence="1" type="ORF">BLNAU_16221</name>
</gene>
<accession>A0ABQ9X8H7</accession>